<organism evidence="5 6">
    <name type="scientific">Natrarchaeobaculum aegyptiacum</name>
    <dbReference type="NCBI Taxonomy" id="745377"/>
    <lineage>
        <taxon>Archaea</taxon>
        <taxon>Methanobacteriati</taxon>
        <taxon>Methanobacteriota</taxon>
        <taxon>Stenosarchaea group</taxon>
        <taxon>Halobacteria</taxon>
        <taxon>Halobacteriales</taxon>
        <taxon>Natrialbaceae</taxon>
        <taxon>Natrarchaeobaculum</taxon>
    </lineage>
</organism>
<dbReference type="Gene3D" id="3.90.420.10">
    <property type="entry name" value="Oxidoreductase, molybdopterin-binding domain"/>
    <property type="match status" value="1"/>
</dbReference>
<dbReference type="Pfam" id="PF03404">
    <property type="entry name" value="Mo-co_dimer"/>
    <property type="match status" value="1"/>
</dbReference>
<proteinExistence type="predicted"/>
<evidence type="ECO:0000259" key="4">
    <source>
        <dbReference type="Pfam" id="PF03404"/>
    </source>
</evidence>
<evidence type="ECO:0000256" key="1">
    <source>
        <dbReference type="SAM" id="MobiDB-lite"/>
    </source>
</evidence>
<feature type="region of interest" description="Disordered" evidence="1">
    <location>
        <begin position="465"/>
        <end position="495"/>
    </location>
</feature>
<dbReference type="GO" id="GO:0006790">
    <property type="term" value="P:sulfur compound metabolic process"/>
    <property type="evidence" value="ECO:0007669"/>
    <property type="project" value="TreeGrafter"/>
</dbReference>
<evidence type="ECO:0000313" key="6">
    <source>
        <dbReference type="Proteomes" id="UP000250088"/>
    </source>
</evidence>
<dbReference type="GO" id="GO:0008482">
    <property type="term" value="F:sulfite oxidase activity"/>
    <property type="evidence" value="ECO:0007669"/>
    <property type="project" value="TreeGrafter"/>
</dbReference>
<feature type="transmembrane region" description="Helical" evidence="2">
    <location>
        <begin position="155"/>
        <end position="175"/>
    </location>
</feature>
<reference evidence="6" key="1">
    <citation type="submission" date="2017-02" db="EMBL/GenBank/DDBJ databases">
        <title>Natronthermophilus aegyptiacus gen. nov.,sp. nov., an aerobic, extremely halophilic alkalithermophilic archaeon isolated from the athalassohaline Wadi An Natrun, Egypt.</title>
        <authorList>
            <person name="Zhao B."/>
        </authorList>
    </citation>
    <scope>NUCLEOTIDE SEQUENCE [LARGE SCALE GENOMIC DNA]</scope>
    <source>
        <strain evidence="6">JW/NM-HA 15</strain>
    </source>
</reference>
<gene>
    <name evidence="5" type="ORF">B1756_15240</name>
</gene>
<keyword evidence="2" id="KW-0812">Transmembrane</keyword>
<dbReference type="SUPFAM" id="SSF56524">
    <property type="entry name" value="Oxidoreductase molybdopterin-binding domain"/>
    <property type="match status" value="1"/>
</dbReference>
<dbReference type="PANTHER" id="PTHR19372:SF7">
    <property type="entry name" value="SULFITE OXIDASE, MITOCHONDRIAL"/>
    <property type="match status" value="1"/>
</dbReference>
<name>A0A2Z2HUT5_9EURY</name>
<feature type="domain" description="Moybdenum cofactor oxidoreductase dimerisation" evidence="4">
    <location>
        <begin position="399"/>
        <end position="477"/>
    </location>
</feature>
<feature type="transmembrane region" description="Helical" evidence="2">
    <location>
        <begin position="40"/>
        <end position="59"/>
    </location>
</feature>
<evidence type="ECO:0000256" key="2">
    <source>
        <dbReference type="SAM" id="Phobius"/>
    </source>
</evidence>
<evidence type="ECO:0000259" key="3">
    <source>
        <dbReference type="Pfam" id="PF00174"/>
    </source>
</evidence>
<evidence type="ECO:0000313" key="5">
    <source>
        <dbReference type="EMBL" id="ARS90950.1"/>
    </source>
</evidence>
<sequence>MTDRRLTVVIAILASGVSAVATSFAIYATTEDFLVSSFNYLLLEVLPGAFVSSIIQQFGNLALELSLIFSGGVLSVILGVGAFVGFRLGVRVAPAYDPVVGFVLAGVVILLPAVLVVGSITAVVPSALVGAGVLTLFATLPRSSAPTEFDADRRTVVTSVAGVVAFNVVAHALGLTRRDQRAERELQERATRLEAEHLVEAVEDHGLEGEGVKPLIADVGDFFQVDINPSPPALEADTWSLSVTGLVADEREFAYEDVLEMETVHEYKAIRCLSDDIDGDELDMALWTGVRIGDLLSEVEPEGEYAMLTGADDYFYSIPLSDLEDSLLAFGMNGLELPAGHGYPMRVLVPDRWGKLHVKWLEEIEIIDAEEGGYWEERGWHGMGPVNAVTKIDRINRPGDRIQIVGHAYAGGRGVDAVEVSIDGGDTWEDAELSEPLPDPDTIRQWRYEIEPDDEAEGFEIAARTVDGDGTVEPEERTDPFPDGATGWATRSINA</sequence>
<protein>
    <submittedName>
        <fullName evidence="5">Nitrate reductase</fullName>
    </submittedName>
</protein>
<dbReference type="GeneID" id="32895455"/>
<dbReference type="GO" id="GO:0043546">
    <property type="term" value="F:molybdopterin cofactor binding"/>
    <property type="evidence" value="ECO:0007669"/>
    <property type="project" value="TreeGrafter"/>
</dbReference>
<dbReference type="Proteomes" id="UP000250088">
    <property type="component" value="Chromosome"/>
</dbReference>
<feature type="transmembrane region" description="Helical" evidence="2">
    <location>
        <begin position="65"/>
        <end position="90"/>
    </location>
</feature>
<dbReference type="RefSeq" id="WP_086889315.1">
    <property type="nucleotide sequence ID" value="NZ_CP019893.1"/>
</dbReference>
<dbReference type="GO" id="GO:0030151">
    <property type="term" value="F:molybdenum ion binding"/>
    <property type="evidence" value="ECO:0007669"/>
    <property type="project" value="InterPro"/>
</dbReference>
<dbReference type="GO" id="GO:0020037">
    <property type="term" value="F:heme binding"/>
    <property type="evidence" value="ECO:0007669"/>
    <property type="project" value="TreeGrafter"/>
</dbReference>
<feature type="domain" description="Oxidoreductase molybdopterin-binding" evidence="3">
    <location>
        <begin position="232"/>
        <end position="375"/>
    </location>
</feature>
<accession>A0A2Z2HUT5</accession>
<feature type="transmembrane region" description="Helical" evidence="2">
    <location>
        <begin position="6"/>
        <end position="28"/>
    </location>
</feature>
<dbReference type="KEGG" id="naj:B1756_15240"/>
<dbReference type="AlphaFoldDB" id="A0A2Z2HUT5"/>
<dbReference type="Pfam" id="PF00174">
    <property type="entry name" value="Oxidored_molyb"/>
    <property type="match status" value="1"/>
</dbReference>
<dbReference type="InterPro" id="IPR014756">
    <property type="entry name" value="Ig_E-set"/>
</dbReference>
<keyword evidence="6" id="KW-1185">Reference proteome</keyword>
<dbReference type="InterPro" id="IPR005066">
    <property type="entry name" value="MoCF_OxRdtse_dimer"/>
</dbReference>
<dbReference type="OrthoDB" id="9576at2157"/>
<dbReference type="SUPFAM" id="SSF81296">
    <property type="entry name" value="E set domains"/>
    <property type="match status" value="1"/>
</dbReference>
<feature type="transmembrane region" description="Helical" evidence="2">
    <location>
        <begin position="102"/>
        <end position="135"/>
    </location>
</feature>
<dbReference type="InterPro" id="IPR036374">
    <property type="entry name" value="OxRdtase_Mopterin-bd_sf"/>
</dbReference>
<dbReference type="PANTHER" id="PTHR19372">
    <property type="entry name" value="SULFITE REDUCTASE"/>
    <property type="match status" value="1"/>
</dbReference>
<dbReference type="InterPro" id="IPR000572">
    <property type="entry name" value="OxRdtase_Mopterin-bd_dom"/>
</dbReference>
<keyword evidence="2" id="KW-0472">Membrane</keyword>
<keyword evidence="2" id="KW-1133">Transmembrane helix</keyword>
<dbReference type="EMBL" id="CP019893">
    <property type="protein sequence ID" value="ARS90950.1"/>
    <property type="molecule type" value="Genomic_DNA"/>
</dbReference>
<dbReference type="Gene3D" id="2.60.40.650">
    <property type="match status" value="1"/>
</dbReference>